<dbReference type="AlphaFoldDB" id="A0A2W5HDS1"/>
<keyword evidence="2" id="KW-0238">DNA-binding</keyword>
<proteinExistence type="predicted"/>
<dbReference type="InterPro" id="IPR036388">
    <property type="entry name" value="WH-like_DNA-bd_sf"/>
</dbReference>
<dbReference type="SUPFAM" id="SSF46894">
    <property type="entry name" value="C-terminal effector domain of the bipartite response regulators"/>
    <property type="match status" value="1"/>
</dbReference>
<keyword evidence="1" id="KW-0805">Transcription regulation</keyword>
<accession>A0A2W5HDS1</accession>
<name>A0A2W5HDS1_9SPHI</name>
<comment type="caution">
    <text evidence="5">The sequence shown here is derived from an EMBL/GenBank/DDBJ whole genome shotgun (WGS) entry which is preliminary data.</text>
</comment>
<dbReference type="PROSITE" id="PS50043">
    <property type="entry name" value="HTH_LUXR_2"/>
    <property type="match status" value="1"/>
</dbReference>
<feature type="domain" description="HTH luxR-type" evidence="4">
    <location>
        <begin position="187"/>
        <end position="252"/>
    </location>
</feature>
<sequence length="254" mass="29239">MEDHLLKKVWGDYSFLFNNDLQVTVNTTQIEKIIADMMSVGRFYHYLIDIKGGTISNCSSNILEMHGLQAPPQYLKEIIELIHPDDIPFVMAAERMTIEKFIEIGMGSIQNLKSSYCFRMRTSKGYEMFHHQAIHTLISDEGLLLQAINIHTNIQHLTPVNSYTVLVSGIGDRNDFHQMSYKNNLLKDALPESLTNREREILKHIASGHTSEEIARIFTISNHTIRTHRKNILRKTQTKNSSELIKKCVEWGLI</sequence>
<evidence type="ECO:0000256" key="1">
    <source>
        <dbReference type="ARBA" id="ARBA00023015"/>
    </source>
</evidence>
<protein>
    <submittedName>
        <fullName evidence="5">Helix-turn-helix transcriptional regulator</fullName>
    </submittedName>
</protein>
<organism evidence="5 6">
    <name type="scientific">Pseudopedobacter saltans</name>
    <dbReference type="NCBI Taxonomy" id="151895"/>
    <lineage>
        <taxon>Bacteria</taxon>
        <taxon>Pseudomonadati</taxon>
        <taxon>Bacteroidota</taxon>
        <taxon>Sphingobacteriia</taxon>
        <taxon>Sphingobacteriales</taxon>
        <taxon>Sphingobacteriaceae</taxon>
        <taxon>Pseudopedobacter</taxon>
    </lineage>
</organism>
<reference evidence="5 6" key="1">
    <citation type="submission" date="2017-11" db="EMBL/GenBank/DDBJ databases">
        <title>Infants hospitalized years apart are colonized by the same room-sourced microbial strains.</title>
        <authorList>
            <person name="Brooks B."/>
            <person name="Olm M.R."/>
            <person name="Firek B.A."/>
            <person name="Baker R."/>
            <person name="Thomas B.C."/>
            <person name="Morowitz M.J."/>
            <person name="Banfield J.F."/>
        </authorList>
    </citation>
    <scope>NUCLEOTIDE SEQUENCE [LARGE SCALE GENOMIC DNA]</scope>
    <source>
        <strain evidence="5">S2_009_000_R2_76</strain>
    </source>
</reference>
<dbReference type="PANTHER" id="PTHR44688:SF16">
    <property type="entry name" value="DNA-BINDING TRANSCRIPTIONAL ACTIVATOR DEVR_DOSR"/>
    <property type="match status" value="1"/>
</dbReference>
<dbReference type="GO" id="GO:0003677">
    <property type="term" value="F:DNA binding"/>
    <property type="evidence" value="ECO:0007669"/>
    <property type="project" value="UniProtKB-KW"/>
</dbReference>
<dbReference type="PROSITE" id="PS00622">
    <property type="entry name" value="HTH_LUXR_1"/>
    <property type="match status" value="1"/>
</dbReference>
<dbReference type="InterPro" id="IPR000792">
    <property type="entry name" value="Tscrpt_reg_LuxR_C"/>
</dbReference>
<evidence type="ECO:0000259" key="4">
    <source>
        <dbReference type="PROSITE" id="PS50043"/>
    </source>
</evidence>
<dbReference type="SMART" id="SM00421">
    <property type="entry name" value="HTH_LUXR"/>
    <property type="match status" value="1"/>
</dbReference>
<dbReference type="Proteomes" id="UP000249645">
    <property type="component" value="Unassembled WGS sequence"/>
</dbReference>
<evidence type="ECO:0000256" key="2">
    <source>
        <dbReference type="ARBA" id="ARBA00023125"/>
    </source>
</evidence>
<dbReference type="InterPro" id="IPR016032">
    <property type="entry name" value="Sig_transdc_resp-reg_C-effctor"/>
</dbReference>
<keyword evidence="3" id="KW-0804">Transcription</keyword>
<evidence type="ECO:0000256" key="3">
    <source>
        <dbReference type="ARBA" id="ARBA00023163"/>
    </source>
</evidence>
<evidence type="ECO:0000313" key="5">
    <source>
        <dbReference type="EMBL" id="PZP51869.1"/>
    </source>
</evidence>
<dbReference type="Gene3D" id="1.10.10.10">
    <property type="entry name" value="Winged helix-like DNA-binding domain superfamily/Winged helix DNA-binding domain"/>
    <property type="match status" value="1"/>
</dbReference>
<evidence type="ECO:0000313" key="6">
    <source>
        <dbReference type="Proteomes" id="UP000249645"/>
    </source>
</evidence>
<dbReference type="CDD" id="cd06170">
    <property type="entry name" value="LuxR_C_like"/>
    <property type="match status" value="1"/>
</dbReference>
<gene>
    <name evidence="5" type="ORF">DI598_02190</name>
</gene>
<dbReference type="PANTHER" id="PTHR44688">
    <property type="entry name" value="DNA-BINDING TRANSCRIPTIONAL ACTIVATOR DEVR_DOSR"/>
    <property type="match status" value="1"/>
</dbReference>
<dbReference type="GO" id="GO:0006355">
    <property type="term" value="P:regulation of DNA-templated transcription"/>
    <property type="evidence" value="ECO:0007669"/>
    <property type="project" value="InterPro"/>
</dbReference>
<dbReference type="EMBL" id="QFOI01000019">
    <property type="protein sequence ID" value="PZP51869.1"/>
    <property type="molecule type" value="Genomic_DNA"/>
</dbReference>
<dbReference type="PRINTS" id="PR00038">
    <property type="entry name" value="HTHLUXR"/>
</dbReference>
<dbReference type="Gene3D" id="3.30.450.20">
    <property type="entry name" value="PAS domain"/>
    <property type="match status" value="1"/>
</dbReference>
<dbReference type="Pfam" id="PF00196">
    <property type="entry name" value="GerE"/>
    <property type="match status" value="1"/>
</dbReference>